<accession>A0A7X0U601</accession>
<keyword evidence="2" id="KW-1185">Reference proteome</keyword>
<name>A0A7X0U601_9ACTN</name>
<reference evidence="1 2" key="1">
    <citation type="submission" date="2020-08" db="EMBL/GenBank/DDBJ databases">
        <title>Sequencing the genomes of 1000 actinobacteria strains.</title>
        <authorList>
            <person name="Klenk H.-P."/>
        </authorList>
    </citation>
    <scope>NUCLEOTIDE SEQUENCE [LARGE SCALE GENOMIC DNA]</scope>
    <source>
        <strain evidence="1 2">DSM 43768</strain>
    </source>
</reference>
<dbReference type="AlphaFoldDB" id="A0A7X0U601"/>
<gene>
    <name evidence="1" type="ORF">HD593_011173</name>
</gene>
<protein>
    <recommendedName>
        <fullName evidence="3">Tetratricopeptide repeat protein</fullName>
    </recommendedName>
</protein>
<evidence type="ECO:0008006" key="3">
    <source>
        <dbReference type="Google" id="ProtNLM"/>
    </source>
</evidence>
<evidence type="ECO:0000313" key="1">
    <source>
        <dbReference type="EMBL" id="MBB6556378.1"/>
    </source>
</evidence>
<dbReference type="RefSeq" id="WP_185110830.1">
    <property type="nucleotide sequence ID" value="NZ_JACHMI010000001.1"/>
</dbReference>
<sequence>MEVFARPGEGEPAALAEAYATLRETPGTQREHPTALLAVRAAGCGHLPAALDLIARLPEDDFNGRASHAFRALWITVTGRRGAVVRVRTGYEPALSGR</sequence>
<dbReference type="EMBL" id="JACHMI010000001">
    <property type="protein sequence ID" value="MBB6556378.1"/>
    <property type="molecule type" value="Genomic_DNA"/>
</dbReference>
<comment type="caution">
    <text evidence="1">The sequence shown here is derived from an EMBL/GenBank/DDBJ whole genome shotgun (WGS) entry which is preliminary data.</text>
</comment>
<evidence type="ECO:0000313" key="2">
    <source>
        <dbReference type="Proteomes" id="UP000565579"/>
    </source>
</evidence>
<dbReference type="Proteomes" id="UP000565579">
    <property type="component" value="Unassembled WGS sequence"/>
</dbReference>
<organism evidence="1 2">
    <name type="scientific">Nonomuraea rubra</name>
    <dbReference type="NCBI Taxonomy" id="46180"/>
    <lineage>
        <taxon>Bacteria</taxon>
        <taxon>Bacillati</taxon>
        <taxon>Actinomycetota</taxon>
        <taxon>Actinomycetes</taxon>
        <taxon>Streptosporangiales</taxon>
        <taxon>Streptosporangiaceae</taxon>
        <taxon>Nonomuraea</taxon>
    </lineage>
</organism>
<proteinExistence type="predicted"/>